<accession>A0A8S2E1N0</accession>
<dbReference type="EMBL" id="CAJNOK010010201">
    <property type="protein sequence ID" value="CAF1109075.1"/>
    <property type="molecule type" value="Genomic_DNA"/>
</dbReference>
<organism evidence="1 3">
    <name type="scientific">Didymodactylos carnosus</name>
    <dbReference type="NCBI Taxonomy" id="1234261"/>
    <lineage>
        <taxon>Eukaryota</taxon>
        <taxon>Metazoa</taxon>
        <taxon>Spiralia</taxon>
        <taxon>Gnathifera</taxon>
        <taxon>Rotifera</taxon>
        <taxon>Eurotatoria</taxon>
        <taxon>Bdelloidea</taxon>
        <taxon>Philodinida</taxon>
        <taxon>Philodinidae</taxon>
        <taxon>Didymodactylos</taxon>
    </lineage>
</organism>
<name>A0A8S2E1N0_9BILA</name>
<dbReference type="Proteomes" id="UP000677228">
    <property type="component" value="Unassembled WGS sequence"/>
</dbReference>
<protein>
    <submittedName>
        <fullName evidence="1">Uncharacterized protein</fullName>
    </submittedName>
</protein>
<dbReference type="EMBL" id="CAJOBA010012442">
    <property type="protein sequence ID" value="CAF3875215.1"/>
    <property type="molecule type" value="Genomic_DNA"/>
</dbReference>
<sequence length="149" mass="17590">MFSFPLSLFVFYPSERTEGEKEYPSIAVSSTAVILREVGLCSKFRTGYPGIEWLRLFLKRWSNELKQRSSALLEKSRAVALTEDRVNVWFKNYGDVLEKLDTRDRPSQVFNMDETGFLDNPDKKRVIVRNSKRHPPFILRNKIQQYYFV</sequence>
<proteinExistence type="predicted"/>
<reference evidence="1" key="1">
    <citation type="submission" date="2021-02" db="EMBL/GenBank/DDBJ databases">
        <authorList>
            <person name="Nowell W R."/>
        </authorList>
    </citation>
    <scope>NUCLEOTIDE SEQUENCE</scope>
</reference>
<dbReference type="Proteomes" id="UP000682733">
    <property type="component" value="Unassembled WGS sequence"/>
</dbReference>
<comment type="caution">
    <text evidence="1">The sequence shown here is derived from an EMBL/GenBank/DDBJ whole genome shotgun (WGS) entry which is preliminary data.</text>
</comment>
<gene>
    <name evidence="1" type="ORF">OVA965_LOCUS19675</name>
    <name evidence="2" type="ORF">TMI583_LOCUS19796</name>
</gene>
<dbReference type="AlphaFoldDB" id="A0A8S2E1N0"/>
<evidence type="ECO:0000313" key="1">
    <source>
        <dbReference type="EMBL" id="CAF1109075.1"/>
    </source>
</evidence>
<evidence type="ECO:0000313" key="2">
    <source>
        <dbReference type="EMBL" id="CAF3875215.1"/>
    </source>
</evidence>
<evidence type="ECO:0000313" key="3">
    <source>
        <dbReference type="Proteomes" id="UP000677228"/>
    </source>
</evidence>